<keyword evidence="1" id="KW-0472">Membrane</keyword>
<reference evidence="2" key="1">
    <citation type="submission" date="2024-03" db="EMBL/GenBank/DDBJ databases">
        <title>Diverse circular DNA viruses in blood, oral, and fecal samples of captive lemurs.</title>
        <authorList>
            <person name="Paietta E.N."/>
            <person name="Kraberger S."/>
            <person name="Lund M.C."/>
            <person name="Custer J.M."/>
            <person name="Vargas K.M."/>
            <person name="Ehmke E.E."/>
            <person name="Yoder A.D."/>
            <person name="Varsani A."/>
        </authorList>
    </citation>
    <scope>NUCLEOTIDE SEQUENCE</scope>
    <source>
        <strain evidence="2">Duke_24FS_47</strain>
        <strain evidence="3">Duke_25FS_60</strain>
        <strain evidence="4">Duke_26_32</strain>
        <strain evidence="5">Duke_29_24</strain>
    </source>
</reference>
<dbReference type="EMBL" id="PP511653">
    <property type="protein sequence ID" value="XCD06293.1"/>
    <property type="molecule type" value="Genomic_DNA"/>
</dbReference>
<feature type="transmembrane region" description="Helical" evidence="1">
    <location>
        <begin position="15"/>
        <end position="33"/>
    </location>
</feature>
<evidence type="ECO:0008006" key="6">
    <source>
        <dbReference type="Google" id="ProtNLM"/>
    </source>
</evidence>
<name>A0AAU8B0L9_9VIRU</name>
<protein>
    <recommendedName>
        <fullName evidence="6">LPXTG cell wall anchor domain-containing protein</fullName>
    </recommendedName>
</protein>
<dbReference type="EMBL" id="PP511859">
    <property type="protein sequence ID" value="XCD08124.1"/>
    <property type="molecule type" value="Genomic_DNA"/>
</dbReference>
<proteinExistence type="predicted"/>
<evidence type="ECO:0000313" key="5">
    <source>
        <dbReference type="EMBL" id="XCD08124.1"/>
    </source>
</evidence>
<evidence type="ECO:0000256" key="1">
    <source>
        <dbReference type="SAM" id="Phobius"/>
    </source>
</evidence>
<sequence>MKCLYLGILPSGSEWLIILIVLILSIYFLGRFIKSLFK</sequence>
<accession>A0AAU8B0L9</accession>
<organism evidence="2">
    <name type="scientific">Dulem virus 232</name>
    <dbReference type="NCBI Taxonomy" id="3145709"/>
    <lineage>
        <taxon>Viruses</taxon>
        <taxon>Monodnaviria</taxon>
        <taxon>Sangervirae</taxon>
        <taxon>Phixviricota</taxon>
        <taxon>Malgrandaviricetes</taxon>
        <taxon>Petitvirales</taxon>
        <taxon>Microviridae</taxon>
        <taxon>Microvirus</taxon>
    </lineage>
</organism>
<keyword evidence="1" id="KW-0812">Transmembrane</keyword>
<evidence type="ECO:0000313" key="4">
    <source>
        <dbReference type="EMBL" id="XCD06830.1"/>
    </source>
</evidence>
<evidence type="ECO:0000313" key="3">
    <source>
        <dbReference type="EMBL" id="XCD06293.1"/>
    </source>
</evidence>
<evidence type="ECO:0000313" key="2">
    <source>
        <dbReference type="EMBL" id="XCD05221.1"/>
    </source>
</evidence>
<dbReference type="EMBL" id="PP511716">
    <property type="protein sequence ID" value="XCD06830.1"/>
    <property type="molecule type" value="Genomic_DNA"/>
</dbReference>
<keyword evidence="1" id="KW-1133">Transmembrane helix</keyword>
<dbReference type="EMBL" id="PP511531">
    <property type="protein sequence ID" value="XCD05221.1"/>
    <property type="molecule type" value="Genomic_DNA"/>
</dbReference>